<comment type="catalytic activity">
    <reaction evidence="4">
        <text>N-terminal L-lysyl-[protein] + L-leucyl-tRNA(Leu) = N-terminal L-leucyl-L-lysyl-[protein] + tRNA(Leu) + H(+)</text>
        <dbReference type="Rhea" id="RHEA:12340"/>
        <dbReference type="Rhea" id="RHEA-COMP:9613"/>
        <dbReference type="Rhea" id="RHEA-COMP:9622"/>
        <dbReference type="Rhea" id="RHEA-COMP:12670"/>
        <dbReference type="Rhea" id="RHEA-COMP:12671"/>
        <dbReference type="ChEBI" id="CHEBI:15378"/>
        <dbReference type="ChEBI" id="CHEBI:65249"/>
        <dbReference type="ChEBI" id="CHEBI:78442"/>
        <dbReference type="ChEBI" id="CHEBI:78494"/>
        <dbReference type="ChEBI" id="CHEBI:133043"/>
        <dbReference type="EC" id="2.3.2.6"/>
    </reaction>
</comment>
<dbReference type="InterPro" id="IPR042203">
    <property type="entry name" value="Leu/Phe-tRNA_Trfase_C"/>
</dbReference>
<dbReference type="GO" id="GO:0030163">
    <property type="term" value="P:protein catabolic process"/>
    <property type="evidence" value="ECO:0007669"/>
    <property type="project" value="UniProtKB-UniRule"/>
</dbReference>
<gene>
    <name evidence="4" type="primary">aat</name>
    <name evidence="6" type="ORF">FDG2_2144</name>
</gene>
<protein>
    <recommendedName>
        <fullName evidence="4">Leucyl/phenylalanyl-tRNA--protein transferase</fullName>
        <ecNumber evidence="4">2.3.2.6</ecNumber>
    </recommendedName>
    <alternativeName>
        <fullName evidence="4">L/F-transferase</fullName>
    </alternativeName>
    <alternativeName>
        <fullName evidence="4">Leucyltransferase</fullName>
    </alternativeName>
    <alternativeName>
        <fullName evidence="4">Phenyalanyltransferase</fullName>
    </alternativeName>
</protein>
<keyword evidence="7" id="KW-1185">Reference proteome</keyword>
<accession>A0A1C3NX02</accession>
<comment type="subcellular location">
    <subcellularLocation>
        <location evidence="4">Cytoplasm</location>
    </subcellularLocation>
</comment>
<feature type="region of interest" description="Disordered" evidence="5">
    <location>
        <begin position="270"/>
        <end position="312"/>
    </location>
</feature>
<dbReference type="GO" id="GO:0005737">
    <property type="term" value="C:cytoplasm"/>
    <property type="evidence" value="ECO:0007669"/>
    <property type="project" value="UniProtKB-SubCell"/>
</dbReference>
<evidence type="ECO:0000256" key="3">
    <source>
        <dbReference type="ARBA" id="ARBA00023315"/>
    </source>
</evidence>
<reference evidence="7" key="1">
    <citation type="submission" date="2016-02" db="EMBL/GenBank/DDBJ databases">
        <authorList>
            <person name="Wibberg D."/>
        </authorList>
    </citation>
    <scope>NUCLEOTIDE SEQUENCE [LARGE SCALE GENOMIC DNA]</scope>
</reference>
<name>A0A1C3NX02_9ACTN</name>
<dbReference type="AlphaFoldDB" id="A0A1C3NX02"/>
<dbReference type="EMBL" id="FLUV01000893">
    <property type="protein sequence ID" value="SBW21841.1"/>
    <property type="molecule type" value="Genomic_DNA"/>
</dbReference>
<feature type="compositionally biased region" description="Low complexity" evidence="5">
    <location>
        <begin position="270"/>
        <end position="285"/>
    </location>
</feature>
<comment type="function">
    <text evidence="4">Functions in the N-end rule pathway of protein degradation where it conjugates Leu, Phe and, less efficiently, Met from aminoacyl-tRNAs to the N-termini of proteins containing an N-terminal arginine or lysine.</text>
</comment>
<evidence type="ECO:0000256" key="2">
    <source>
        <dbReference type="ARBA" id="ARBA00022679"/>
    </source>
</evidence>
<feature type="region of interest" description="Disordered" evidence="5">
    <location>
        <begin position="1"/>
        <end position="23"/>
    </location>
</feature>
<evidence type="ECO:0000256" key="4">
    <source>
        <dbReference type="HAMAP-Rule" id="MF_00688"/>
    </source>
</evidence>
<dbReference type="InterPro" id="IPR016181">
    <property type="entry name" value="Acyl_CoA_acyltransferase"/>
</dbReference>
<comment type="similarity">
    <text evidence="4">Belongs to the L/F-transferase family.</text>
</comment>
<keyword evidence="3 4" id="KW-0012">Acyltransferase</keyword>
<dbReference type="SUPFAM" id="SSF55729">
    <property type="entry name" value="Acyl-CoA N-acyltransferases (Nat)"/>
    <property type="match status" value="1"/>
</dbReference>
<dbReference type="PANTHER" id="PTHR30098">
    <property type="entry name" value="LEUCYL/PHENYLALANYL-TRNA--PROTEIN TRANSFERASE"/>
    <property type="match status" value="1"/>
</dbReference>
<dbReference type="GO" id="GO:0008914">
    <property type="term" value="F:leucyl-tRNA--protein transferase activity"/>
    <property type="evidence" value="ECO:0007669"/>
    <property type="project" value="UniProtKB-UniRule"/>
</dbReference>
<dbReference type="Proteomes" id="UP000199013">
    <property type="component" value="Unassembled WGS sequence"/>
</dbReference>
<evidence type="ECO:0000313" key="6">
    <source>
        <dbReference type="EMBL" id="SBW21841.1"/>
    </source>
</evidence>
<dbReference type="Gene3D" id="3.40.630.70">
    <property type="entry name" value="Leucyl/phenylalanyl-tRNA-protein transferase, C-terminal domain"/>
    <property type="match status" value="1"/>
</dbReference>
<organism evidence="6 7">
    <name type="scientific">Candidatus Protofrankia californiensis</name>
    <dbReference type="NCBI Taxonomy" id="1839754"/>
    <lineage>
        <taxon>Bacteria</taxon>
        <taxon>Bacillati</taxon>
        <taxon>Actinomycetota</taxon>
        <taxon>Actinomycetes</taxon>
        <taxon>Frankiales</taxon>
        <taxon>Frankiaceae</taxon>
        <taxon>Protofrankia</taxon>
    </lineage>
</organism>
<dbReference type="HAMAP" id="MF_00688">
    <property type="entry name" value="Leu_Phe_trans"/>
    <property type="match status" value="1"/>
</dbReference>
<dbReference type="NCBIfam" id="TIGR00667">
    <property type="entry name" value="aat"/>
    <property type="match status" value="1"/>
</dbReference>
<dbReference type="Gene3D" id="3.30.70.3550">
    <property type="entry name" value="Leucyl/phenylalanyl-tRNA-protein transferase, N-terminal domain"/>
    <property type="match status" value="1"/>
</dbReference>
<keyword evidence="1 4" id="KW-0963">Cytoplasm</keyword>
<dbReference type="InterPro" id="IPR004616">
    <property type="entry name" value="Leu/Phe-tRNA_Trfase"/>
</dbReference>
<dbReference type="Pfam" id="PF03588">
    <property type="entry name" value="Leu_Phe_trans"/>
    <property type="match status" value="1"/>
</dbReference>
<dbReference type="PANTHER" id="PTHR30098:SF2">
    <property type="entry name" value="LEUCYL_PHENYLALANYL-TRNA--PROTEIN TRANSFERASE"/>
    <property type="match status" value="1"/>
</dbReference>
<comment type="catalytic activity">
    <reaction evidence="4">
        <text>N-terminal L-arginyl-[protein] + L-leucyl-tRNA(Leu) = N-terminal L-leucyl-L-arginyl-[protein] + tRNA(Leu) + H(+)</text>
        <dbReference type="Rhea" id="RHEA:50416"/>
        <dbReference type="Rhea" id="RHEA-COMP:9613"/>
        <dbReference type="Rhea" id="RHEA-COMP:9622"/>
        <dbReference type="Rhea" id="RHEA-COMP:12672"/>
        <dbReference type="Rhea" id="RHEA-COMP:12673"/>
        <dbReference type="ChEBI" id="CHEBI:15378"/>
        <dbReference type="ChEBI" id="CHEBI:64719"/>
        <dbReference type="ChEBI" id="CHEBI:78442"/>
        <dbReference type="ChEBI" id="CHEBI:78494"/>
        <dbReference type="ChEBI" id="CHEBI:133044"/>
        <dbReference type="EC" id="2.3.2.6"/>
    </reaction>
</comment>
<dbReference type="EC" id="2.3.2.6" evidence="4"/>
<keyword evidence="2 4" id="KW-0808">Transferase</keyword>
<proteinExistence type="inferred from homology"/>
<sequence>MDLTGPPRHPGRSLWDAMADADPADPGDAPVAFGGDLAPATLVGAYRRGVFPWPLDDPAAVADTPGHRDQAVAARRIPNLSRDGRGRADLVWWSPDPRGVLPVGRAHVSDSLFKRMRACDWTTTLDQEFAGVVHGCGQGTRRTWITPELACAYHELYRLGWAHSVEVWKGDELIGGMFGVLIGAAFMAESMFHVRTDASKVALVDFDARFAPAGGRLVDVQFVTTHARSMGAVEIPRECFLAALREARDADVRLGCDRLPVTRLAELARQARQARHAQQAGQGQAPRHDRPGRSSGQEPAGPGRPDVGHDTS</sequence>
<evidence type="ECO:0000256" key="1">
    <source>
        <dbReference type="ARBA" id="ARBA00022490"/>
    </source>
</evidence>
<dbReference type="InterPro" id="IPR042221">
    <property type="entry name" value="Leu/Phe-tRNA_Trfase_N"/>
</dbReference>
<evidence type="ECO:0000313" key="7">
    <source>
        <dbReference type="Proteomes" id="UP000199013"/>
    </source>
</evidence>
<comment type="catalytic activity">
    <reaction evidence="4">
        <text>L-phenylalanyl-tRNA(Phe) + an N-terminal L-alpha-aminoacyl-[protein] = an N-terminal L-phenylalanyl-L-alpha-aminoacyl-[protein] + tRNA(Phe)</text>
        <dbReference type="Rhea" id="RHEA:43632"/>
        <dbReference type="Rhea" id="RHEA-COMP:9668"/>
        <dbReference type="Rhea" id="RHEA-COMP:9699"/>
        <dbReference type="Rhea" id="RHEA-COMP:10636"/>
        <dbReference type="Rhea" id="RHEA-COMP:10637"/>
        <dbReference type="ChEBI" id="CHEBI:78442"/>
        <dbReference type="ChEBI" id="CHEBI:78531"/>
        <dbReference type="ChEBI" id="CHEBI:78597"/>
        <dbReference type="ChEBI" id="CHEBI:83561"/>
        <dbReference type="EC" id="2.3.2.6"/>
    </reaction>
</comment>
<evidence type="ECO:0000256" key="5">
    <source>
        <dbReference type="SAM" id="MobiDB-lite"/>
    </source>
</evidence>